<dbReference type="AlphaFoldDB" id="A0A7K0J5U4"/>
<accession>A0A7K0J5U4</accession>
<dbReference type="Proteomes" id="UP000466104">
    <property type="component" value="Unassembled WGS sequence"/>
</dbReference>
<organism evidence="1 2">
    <name type="scientific">Cutibacterium porci</name>
    <dbReference type="NCBI Taxonomy" id="2605781"/>
    <lineage>
        <taxon>Bacteria</taxon>
        <taxon>Bacillati</taxon>
        <taxon>Actinomycetota</taxon>
        <taxon>Actinomycetes</taxon>
        <taxon>Propionibacteriales</taxon>
        <taxon>Propionibacteriaceae</taxon>
        <taxon>Cutibacterium</taxon>
    </lineage>
</organism>
<protein>
    <submittedName>
        <fullName evidence="1">Uncharacterized protein</fullName>
    </submittedName>
</protein>
<evidence type="ECO:0000313" key="2">
    <source>
        <dbReference type="Proteomes" id="UP000466104"/>
    </source>
</evidence>
<sequence>MRVTAHLDSPIVGADTWQTPLDGPLSWAWAVRARARGETIPPAPTPSTPAADFPLPLARWQREGWWGWRTSRAHIDGPVHTAMEIRRKPATGPMSVWTSDAKHHNGLGPTKARNVIRAAIVTSTVWWDVEPTDVDDLADLLRHVTHLGARHNAGAGHVTHWALDDVDGDWTDREWPPQAACRAPYWHPSRRSLQ</sequence>
<dbReference type="RefSeq" id="WP_154562438.1">
    <property type="nucleotide sequence ID" value="NZ_VUMG01000002.1"/>
</dbReference>
<name>A0A7K0J5U4_9ACTN</name>
<dbReference type="EMBL" id="VUMG01000002">
    <property type="protein sequence ID" value="MSS45309.1"/>
    <property type="molecule type" value="Genomic_DNA"/>
</dbReference>
<proteinExistence type="predicted"/>
<keyword evidence="2" id="KW-1185">Reference proteome</keyword>
<evidence type="ECO:0000313" key="1">
    <source>
        <dbReference type="EMBL" id="MSS45309.1"/>
    </source>
</evidence>
<comment type="caution">
    <text evidence="1">The sequence shown here is derived from an EMBL/GenBank/DDBJ whole genome shotgun (WGS) entry which is preliminary data.</text>
</comment>
<reference evidence="1 2" key="1">
    <citation type="submission" date="2019-08" db="EMBL/GenBank/DDBJ databases">
        <title>In-depth cultivation of the pig gut microbiome towards novel bacterial diversity and tailored functional studies.</title>
        <authorList>
            <person name="Wylensek D."/>
            <person name="Hitch T.C.A."/>
            <person name="Clavel T."/>
        </authorList>
    </citation>
    <scope>NUCLEOTIDE SEQUENCE [LARGE SCALE GENOMIC DNA]</scope>
    <source>
        <strain evidence="1 2">WCA-380-WT-3A</strain>
    </source>
</reference>
<gene>
    <name evidence="1" type="ORF">FYJ43_04455</name>
</gene>